<evidence type="ECO:0000313" key="2">
    <source>
        <dbReference type="EMBL" id="KKS71048.1"/>
    </source>
</evidence>
<evidence type="ECO:0000256" key="1">
    <source>
        <dbReference type="SAM" id="SignalP"/>
    </source>
</evidence>
<comment type="caution">
    <text evidence="2">The sequence shown here is derived from an EMBL/GenBank/DDBJ whole genome shotgun (WGS) entry which is preliminary data.</text>
</comment>
<proteinExistence type="predicted"/>
<reference evidence="2 3" key="1">
    <citation type="journal article" date="2015" name="Nature">
        <title>rRNA introns, odd ribosomes, and small enigmatic genomes across a large radiation of phyla.</title>
        <authorList>
            <person name="Brown C.T."/>
            <person name="Hug L.A."/>
            <person name="Thomas B.C."/>
            <person name="Sharon I."/>
            <person name="Castelle C.J."/>
            <person name="Singh A."/>
            <person name="Wilkins M.J."/>
            <person name="Williams K.H."/>
            <person name="Banfield J.F."/>
        </authorList>
    </citation>
    <scope>NUCLEOTIDE SEQUENCE [LARGE SCALE GENOMIC DNA]</scope>
</reference>
<dbReference type="EMBL" id="LCEK01000037">
    <property type="protein sequence ID" value="KKS71048.1"/>
    <property type="molecule type" value="Genomic_DNA"/>
</dbReference>
<protein>
    <submittedName>
        <fullName evidence="2">Uncharacterized protein</fullName>
    </submittedName>
</protein>
<organism evidence="2 3">
    <name type="scientific">Candidatus Magasanikbacteria bacterium GW2011_GWE2_42_7</name>
    <dbReference type="NCBI Taxonomy" id="1619052"/>
    <lineage>
        <taxon>Bacteria</taxon>
        <taxon>Candidatus Magasanikiibacteriota</taxon>
    </lineage>
</organism>
<evidence type="ECO:0000313" key="3">
    <source>
        <dbReference type="Proteomes" id="UP000033867"/>
    </source>
</evidence>
<dbReference type="AlphaFoldDB" id="A0A0G1E900"/>
<dbReference type="Proteomes" id="UP000033867">
    <property type="component" value="Unassembled WGS sequence"/>
</dbReference>
<feature type="signal peptide" evidence="1">
    <location>
        <begin position="1"/>
        <end position="26"/>
    </location>
</feature>
<keyword evidence="1" id="KW-0732">Signal</keyword>
<gene>
    <name evidence="2" type="ORF">UV42_C0037G0023</name>
</gene>
<feature type="chain" id="PRO_5002536702" evidence="1">
    <location>
        <begin position="27"/>
        <end position="178"/>
    </location>
</feature>
<name>A0A0G1E900_9BACT</name>
<accession>A0A0G1E900</accession>
<sequence length="178" mass="18333">MLLKGFLSAITLMAAMFVLFATPASASPKGGGGCPQIEGFAIDLNLWYSYGECEYDALIPPELFCTTDADCGVGGGVGVVDDALLSAWNTCQVLSTPDAPDTVGICMPSIVGVECCSYGADEISGTCNPQPQPACSSNIDCLFEGSVCSAGDCVVADLNPDCDINTYGDTYSNSNSDT</sequence>
<feature type="non-terminal residue" evidence="2">
    <location>
        <position position="178"/>
    </location>
</feature>